<feature type="domain" description="Sigma-54 factor interaction" evidence="5">
    <location>
        <begin position="1"/>
        <end position="118"/>
    </location>
</feature>
<evidence type="ECO:0000256" key="2">
    <source>
        <dbReference type="ARBA" id="ARBA00022840"/>
    </source>
</evidence>
<dbReference type="PRINTS" id="PR01590">
    <property type="entry name" value="HTHFIS"/>
</dbReference>
<dbReference type="Pfam" id="PF00158">
    <property type="entry name" value="Sigma54_activat"/>
    <property type="match status" value="1"/>
</dbReference>
<sequence>LLRVLEQKEYQPLGSNLTERADVRIVAATHQDLASLVDQGDFREDLFYRLNVMKLEIPPLRDRREDIPLLIDHFIGKLNKKTGKQIRSVSKGAMRFMLEHNYPGNVRELDNIIEHAFILCKGIEIKVTHLPHYLLSSAERGFSKESIGIQRLEDLEKGVILQALERHKGDRGRAARELGVHRSTLWRKMRKHGIEAP</sequence>
<dbReference type="Pfam" id="PF25601">
    <property type="entry name" value="AAA_lid_14"/>
    <property type="match status" value="1"/>
</dbReference>
<protein>
    <recommendedName>
        <fullName evidence="5">Sigma-54 factor interaction domain-containing protein</fullName>
    </recommendedName>
</protein>
<evidence type="ECO:0000256" key="4">
    <source>
        <dbReference type="ARBA" id="ARBA00023163"/>
    </source>
</evidence>
<dbReference type="GO" id="GO:0005524">
    <property type="term" value="F:ATP binding"/>
    <property type="evidence" value="ECO:0007669"/>
    <property type="project" value="UniProtKB-KW"/>
</dbReference>
<dbReference type="PROSITE" id="PS50045">
    <property type="entry name" value="SIGMA54_INTERACT_4"/>
    <property type="match status" value="1"/>
</dbReference>
<feature type="non-terminal residue" evidence="6">
    <location>
        <position position="1"/>
    </location>
</feature>
<dbReference type="InterPro" id="IPR058031">
    <property type="entry name" value="AAA_lid_NorR"/>
</dbReference>
<dbReference type="AlphaFoldDB" id="X1V5Z1"/>
<dbReference type="Gene3D" id="1.10.10.60">
    <property type="entry name" value="Homeodomain-like"/>
    <property type="match status" value="1"/>
</dbReference>
<dbReference type="InterPro" id="IPR025944">
    <property type="entry name" value="Sigma_54_int_dom_CS"/>
</dbReference>
<dbReference type="SUPFAM" id="SSF46689">
    <property type="entry name" value="Homeodomain-like"/>
    <property type="match status" value="1"/>
</dbReference>
<keyword evidence="2" id="KW-0067">ATP-binding</keyword>
<keyword evidence="4" id="KW-0804">Transcription</keyword>
<keyword evidence="1" id="KW-0547">Nucleotide-binding</keyword>
<dbReference type="InterPro" id="IPR002078">
    <property type="entry name" value="Sigma_54_int"/>
</dbReference>
<organism evidence="6">
    <name type="scientific">marine sediment metagenome</name>
    <dbReference type="NCBI Taxonomy" id="412755"/>
    <lineage>
        <taxon>unclassified sequences</taxon>
        <taxon>metagenomes</taxon>
        <taxon>ecological metagenomes</taxon>
    </lineage>
</organism>
<accession>X1V5Z1</accession>
<dbReference type="InterPro" id="IPR002197">
    <property type="entry name" value="HTH_Fis"/>
</dbReference>
<keyword evidence="3" id="KW-0805">Transcription regulation</keyword>
<dbReference type="PANTHER" id="PTHR32071">
    <property type="entry name" value="TRANSCRIPTIONAL REGULATORY PROTEIN"/>
    <property type="match status" value="1"/>
</dbReference>
<dbReference type="Gene3D" id="3.40.50.300">
    <property type="entry name" value="P-loop containing nucleotide triphosphate hydrolases"/>
    <property type="match status" value="1"/>
</dbReference>
<dbReference type="Gene3D" id="1.10.8.60">
    <property type="match status" value="1"/>
</dbReference>
<dbReference type="InterPro" id="IPR027417">
    <property type="entry name" value="P-loop_NTPase"/>
</dbReference>
<dbReference type="InterPro" id="IPR009057">
    <property type="entry name" value="Homeodomain-like_sf"/>
</dbReference>
<dbReference type="SUPFAM" id="SSF52540">
    <property type="entry name" value="P-loop containing nucleoside triphosphate hydrolases"/>
    <property type="match status" value="1"/>
</dbReference>
<dbReference type="EMBL" id="BARW01018535">
    <property type="protein sequence ID" value="GAJ00050.1"/>
    <property type="molecule type" value="Genomic_DNA"/>
</dbReference>
<evidence type="ECO:0000256" key="3">
    <source>
        <dbReference type="ARBA" id="ARBA00023015"/>
    </source>
</evidence>
<dbReference type="GO" id="GO:0006355">
    <property type="term" value="P:regulation of DNA-templated transcription"/>
    <property type="evidence" value="ECO:0007669"/>
    <property type="project" value="InterPro"/>
</dbReference>
<evidence type="ECO:0000313" key="6">
    <source>
        <dbReference type="EMBL" id="GAJ00050.1"/>
    </source>
</evidence>
<evidence type="ECO:0000256" key="1">
    <source>
        <dbReference type="ARBA" id="ARBA00022741"/>
    </source>
</evidence>
<dbReference type="PANTHER" id="PTHR32071:SF57">
    <property type="entry name" value="C4-DICARBOXYLATE TRANSPORT TRANSCRIPTIONAL REGULATORY PROTEIN DCTD"/>
    <property type="match status" value="1"/>
</dbReference>
<dbReference type="PROSITE" id="PS00688">
    <property type="entry name" value="SIGMA54_INTERACT_3"/>
    <property type="match status" value="1"/>
</dbReference>
<gene>
    <name evidence="6" type="ORF">S12H4_31716</name>
</gene>
<evidence type="ECO:0000259" key="5">
    <source>
        <dbReference type="PROSITE" id="PS50045"/>
    </source>
</evidence>
<proteinExistence type="predicted"/>
<reference evidence="6" key="1">
    <citation type="journal article" date="2014" name="Front. Microbiol.">
        <title>High frequency of phylogenetically diverse reductive dehalogenase-homologous genes in deep subseafloor sedimentary metagenomes.</title>
        <authorList>
            <person name="Kawai M."/>
            <person name="Futagami T."/>
            <person name="Toyoda A."/>
            <person name="Takaki Y."/>
            <person name="Nishi S."/>
            <person name="Hori S."/>
            <person name="Arai W."/>
            <person name="Tsubouchi T."/>
            <person name="Morono Y."/>
            <person name="Uchiyama I."/>
            <person name="Ito T."/>
            <person name="Fujiyama A."/>
            <person name="Inagaki F."/>
            <person name="Takami H."/>
        </authorList>
    </citation>
    <scope>NUCLEOTIDE SEQUENCE</scope>
    <source>
        <strain evidence="6">Expedition CK06-06</strain>
    </source>
</reference>
<comment type="caution">
    <text evidence="6">The sequence shown here is derived from an EMBL/GenBank/DDBJ whole genome shotgun (WGS) entry which is preliminary data.</text>
</comment>
<dbReference type="Pfam" id="PF02954">
    <property type="entry name" value="HTH_8"/>
    <property type="match status" value="1"/>
</dbReference>
<name>X1V5Z1_9ZZZZ</name>
<dbReference type="GO" id="GO:0043565">
    <property type="term" value="F:sequence-specific DNA binding"/>
    <property type="evidence" value="ECO:0007669"/>
    <property type="project" value="InterPro"/>
</dbReference>